<dbReference type="OrthoDB" id="6087008at2759"/>
<feature type="compositionally biased region" description="Low complexity" evidence="3">
    <location>
        <begin position="684"/>
        <end position="708"/>
    </location>
</feature>
<sequence length="824" mass="91968">MNSDTFPSSDSLKSEINRVRSKLLGSSCLRSESRESGTGSPELNKAESACESRDQIHTGTERKLPLDLDENEWVRETSKVESFGSSKPKEPCDSENKSANQAPNSICLEENIMNHESKYPENHTCESIDSHFGKSSTTILETQLKKQSEEDSPHANRATNWSHAEPSLTSVEVSVSGHQQRSQFFSLPAHSKERIFETHQKESGEARPLCRNKDYLIRSTYNLSKSPISVIALKTASNGLCKCGEMLLDKAVPEEKLAAILKLEEKDTPLLTPFEQNTSLKTETEKNSLDVPPKCNGLDATLREQERPAARRRLSKTIQQLQEKIQKEIESNENISLNEKETQKRNPEPKRIPTKLTSRFVRERSRRRSKSRIGFKVLQSSHKHPQVQIKERPYRQWMGVGNCVTYDSRYIVSSNCSQDNSLAHGRALTLAREEGERALEEPEEGKEHLTKPADVTTINSNQTSTNADMSKDFHSQSNGSPDCNSDKYSPTYECIGDTKKPVLGKVYKVTHGENTLNTSPELGNGEDNGSLIPPTYERSRCIRRSSFHTDRRIRPPTPHSDFCDSATNSKIPFSQPRCRAASRKRVFGGSMGFKSQTLSASSVKNIQRKSNDISGESSPTKSDFRDNMRTPKLFIAASKQQRKLTTNASPRKKSVNTLQNQTISASSKDAGHRDSVETLCSDVSTTTRESSARTESSSSWYSKDTSSSHNDLAPAHWDGQLSPEARLARDVAGGVSRRRPGADRASNNRRYVDVQALVDFKGTLPGQLNFCKGQIIKQMLSSSFDSTEGMSYGYYRAGPFKRKKKGLFPSSCVTHVSHGQGIKD</sequence>
<evidence type="ECO:0000313" key="6">
    <source>
        <dbReference type="Proteomes" id="UP000271974"/>
    </source>
</evidence>
<feature type="compositionally biased region" description="Polar residues" evidence="3">
    <location>
        <begin position="643"/>
        <end position="667"/>
    </location>
</feature>
<evidence type="ECO:0000256" key="1">
    <source>
        <dbReference type="ARBA" id="ARBA00022443"/>
    </source>
</evidence>
<proteinExistence type="predicted"/>
<evidence type="ECO:0000256" key="2">
    <source>
        <dbReference type="PROSITE-ProRule" id="PRU00192"/>
    </source>
</evidence>
<feature type="region of interest" description="Disordered" evidence="3">
    <location>
        <begin position="434"/>
        <end position="486"/>
    </location>
</feature>
<keyword evidence="6" id="KW-1185">Reference proteome</keyword>
<dbReference type="EMBL" id="RQTK01000079">
    <property type="protein sequence ID" value="RUS88564.1"/>
    <property type="molecule type" value="Genomic_DNA"/>
</dbReference>
<feature type="compositionally biased region" description="Basic and acidic residues" evidence="3">
    <location>
        <begin position="143"/>
        <end position="154"/>
    </location>
</feature>
<evidence type="ECO:0000313" key="5">
    <source>
        <dbReference type="EMBL" id="RUS88564.1"/>
    </source>
</evidence>
<evidence type="ECO:0000259" key="4">
    <source>
        <dbReference type="PROSITE" id="PS50002"/>
    </source>
</evidence>
<dbReference type="PROSITE" id="PS50002">
    <property type="entry name" value="SH3"/>
    <property type="match status" value="1"/>
</dbReference>
<feature type="compositionally biased region" description="Basic and acidic residues" evidence="3">
    <location>
        <begin position="434"/>
        <end position="451"/>
    </location>
</feature>
<dbReference type="InterPro" id="IPR036028">
    <property type="entry name" value="SH3-like_dom_sf"/>
</dbReference>
<feature type="compositionally biased region" description="Basic and acidic residues" evidence="3">
    <location>
        <begin position="338"/>
        <end position="351"/>
    </location>
</feature>
<dbReference type="Gene3D" id="2.30.30.40">
    <property type="entry name" value="SH3 Domains"/>
    <property type="match status" value="1"/>
</dbReference>
<feature type="compositionally biased region" description="Polar residues" evidence="3">
    <location>
        <begin position="612"/>
        <end position="621"/>
    </location>
</feature>
<feature type="compositionally biased region" description="Polar residues" evidence="3">
    <location>
        <begin position="456"/>
        <end position="468"/>
    </location>
</feature>
<dbReference type="InterPro" id="IPR001452">
    <property type="entry name" value="SH3_domain"/>
</dbReference>
<keyword evidence="1 2" id="KW-0728">SH3 domain</keyword>
<organism evidence="5 6">
    <name type="scientific">Elysia chlorotica</name>
    <name type="common">Eastern emerald elysia</name>
    <name type="synonym">Sea slug</name>
    <dbReference type="NCBI Taxonomy" id="188477"/>
    <lineage>
        <taxon>Eukaryota</taxon>
        <taxon>Metazoa</taxon>
        <taxon>Spiralia</taxon>
        <taxon>Lophotrochozoa</taxon>
        <taxon>Mollusca</taxon>
        <taxon>Gastropoda</taxon>
        <taxon>Heterobranchia</taxon>
        <taxon>Euthyneura</taxon>
        <taxon>Panpulmonata</taxon>
        <taxon>Sacoglossa</taxon>
        <taxon>Placobranchoidea</taxon>
        <taxon>Plakobranchidae</taxon>
        <taxon>Elysia</taxon>
    </lineage>
</organism>
<feature type="region of interest" description="Disordered" evidence="3">
    <location>
        <begin position="143"/>
        <end position="165"/>
    </location>
</feature>
<feature type="region of interest" description="Disordered" evidence="3">
    <location>
        <begin position="332"/>
        <end position="354"/>
    </location>
</feature>
<dbReference type="Proteomes" id="UP000271974">
    <property type="component" value="Unassembled WGS sequence"/>
</dbReference>
<feature type="region of interest" description="Disordered" evidence="3">
    <location>
        <begin position="598"/>
        <end position="722"/>
    </location>
</feature>
<protein>
    <recommendedName>
        <fullName evidence="4">SH3 domain-containing protein</fullName>
    </recommendedName>
</protein>
<feature type="compositionally biased region" description="Polar residues" evidence="3">
    <location>
        <begin position="475"/>
        <end position="486"/>
    </location>
</feature>
<name>A0A433U434_ELYCH</name>
<dbReference type="SUPFAM" id="SSF50044">
    <property type="entry name" value="SH3-domain"/>
    <property type="match status" value="1"/>
</dbReference>
<evidence type="ECO:0000256" key="3">
    <source>
        <dbReference type="SAM" id="MobiDB-lite"/>
    </source>
</evidence>
<feature type="domain" description="SH3" evidence="4">
    <location>
        <begin position="749"/>
        <end position="818"/>
    </location>
</feature>
<feature type="compositionally biased region" description="Basic and acidic residues" evidence="3">
    <location>
        <begin position="87"/>
        <end position="96"/>
    </location>
</feature>
<accession>A0A433U434</accession>
<gene>
    <name evidence="5" type="ORF">EGW08_003664</name>
</gene>
<feature type="compositionally biased region" description="Basic and acidic residues" evidence="3">
    <location>
        <begin position="44"/>
        <end position="79"/>
    </location>
</feature>
<comment type="caution">
    <text evidence="5">The sequence shown here is derived from an EMBL/GenBank/DDBJ whole genome shotgun (WGS) entry which is preliminary data.</text>
</comment>
<reference evidence="5 6" key="1">
    <citation type="submission" date="2019-01" db="EMBL/GenBank/DDBJ databases">
        <title>A draft genome assembly of the solar-powered sea slug Elysia chlorotica.</title>
        <authorList>
            <person name="Cai H."/>
            <person name="Li Q."/>
            <person name="Fang X."/>
            <person name="Li J."/>
            <person name="Curtis N.E."/>
            <person name="Altenburger A."/>
            <person name="Shibata T."/>
            <person name="Feng M."/>
            <person name="Maeda T."/>
            <person name="Schwartz J.A."/>
            <person name="Shigenobu S."/>
            <person name="Lundholm N."/>
            <person name="Nishiyama T."/>
            <person name="Yang H."/>
            <person name="Hasebe M."/>
            <person name="Li S."/>
            <person name="Pierce S.K."/>
            <person name="Wang J."/>
        </authorList>
    </citation>
    <scope>NUCLEOTIDE SEQUENCE [LARGE SCALE GENOMIC DNA]</scope>
    <source>
        <strain evidence="5">EC2010</strain>
        <tissue evidence="5">Whole organism of an adult</tissue>
    </source>
</reference>
<dbReference type="AlphaFoldDB" id="A0A433U434"/>
<feature type="region of interest" description="Disordered" evidence="3">
    <location>
        <begin position="27"/>
        <end position="105"/>
    </location>
</feature>